<evidence type="ECO:0000313" key="2">
    <source>
        <dbReference type="Proteomes" id="UP001057452"/>
    </source>
</evidence>
<evidence type="ECO:0000313" key="1">
    <source>
        <dbReference type="EMBL" id="KAI4830192.1"/>
    </source>
</evidence>
<comment type="caution">
    <text evidence="1">The sequence shown here is derived from an EMBL/GenBank/DDBJ whole genome shotgun (WGS) entry which is preliminary data.</text>
</comment>
<proteinExistence type="predicted"/>
<organism evidence="1 2">
    <name type="scientific">Chaenocephalus aceratus</name>
    <name type="common">Blackfin icefish</name>
    <name type="synonym">Chaenichthys aceratus</name>
    <dbReference type="NCBI Taxonomy" id="36190"/>
    <lineage>
        <taxon>Eukaryota</taxon>
        <taxon>Metazoa</taxon>
        <taxon>Chordata</taxon>
        <taxon>Craniata</taxon>
        <taxon>Vertebrata</taxon>
        <taxon>Euteleostomi</taxon>
        <taxon>Actinopterygii</taxon>
        <taxon>Neopterygii</taxon>
        <taxon>Teleostei</taxon>
        <taxon>Neoteleostei</taxon>
        <taxon>Acanthomorphata</taxon>
        <taxon>Eupercaria</taxon>
        <taxon>Perciformes</taxon>
        <taxon>Notothenioidei</taxon>
        <taxon>Channichthyidae</taxon>
        <taxon>Chaenocephalus</taxon>
    </lineage>
</organism>
<gene>
    <name evidence="1" type="ORF">KUCAC02_001842</name>
</gene>
<dbReference type="Proteomes" id="UP001057452">
    <property type="component" value="Chromosome 3"/>
</dbReference>
<accession>A0ACB9XSY7</accession>
<name>A0ACB9XSY7_CHAAC</name>
<protein>
    <submittedName>
        <fullName evidence="1">Uncharacterized protein</fullName>
    </submittedName>
</protein>
<keyword evidence="2" id="KW-1185">Reference proteome</keyword>
<reference evidence="1" key="1">
    <citation type="submission" date="2022-05" db="EMBL/GenBank/DDBJ databases">
        <title>Chromosome-level genome of Chaenocephalus aceratus.</title>
        <authorList>
            <person name="Park H."/>
        </authorList>
    </citation>
    <scope>NUCLEOTIDE SEQUENCE</scope>
    <source>
        <strain evidence="1">KU_202001</strain>
    </source>
</reference>
<dbReference type="EMBL" id="CM043787">
    <property type="protein sequence ID" value="KAI4830192.1"/>
    <property type="molecule type" value="Genomic_DNA"/>
</dbReference>
<sequence>MRTEVTPPPLAPMKATVGKKHPQQGLVLPQPGFTPLRVLLLGLKAAALHLVTLVGPASVRSMVSSGMSTDAVRLSPALHI</sequence>